<evidence type="ECO:0000259" key="1">
    <source>
        <dbReference type="PROSITE" id="PS50222"/>
    </source>
</evidence>
<sequence length="407" mass="48005">MLLQKVIKSNSDEGKKYSIRQSSTSENLPLTYEIPRMPREKEIIENVIILCIFCNGPCIDDSIHCGVCMKTYHYQCRYELDNVNDQSSLLPSLQKQYNSCLECEDLTQLLTEDEINYLISIFKHIDQDKDGFIILRDFLAFCTNGILLDKFHLFTLNNIDLNKVHFNIMDSRQNRNVAWVDFERFYICKLIAAKNKIELTTKLSENELRVAKRLYMTEPHLKIDKKRNLIITKRHLSQISHNLIVTNKEKYGGNFIDAILHENENIDEIFEKRSVITWDKFLCEICILIILNRSNYEINNQETTIHSSYINLQYDITNMSDINISSDLSFIKSFYKHRKIIEKLKQKHFDSSSTWSIVENEDTYDLLKLKINGRDERQTISEPWSIVKEMEQLRNKPIFITTTTQIL</sequence>
<evidence type="ECO:0000313" key="3">
    <source>
        <dbReference type="EMBL" id="CAF3493124.1"/>
    </source>
</evidence>
<dbReference type="Proteomes" id="UP000663891">
    <property type="component" value="Unassembled WGS sequence"/>
</dbReference>
<dbReference type="OrthoDB" id="9978298at2759"/>
<accession>A0A818GS19</accession>
<dbReference type="AlphaFoldDB" id="A0A818GS19"/>
<proteinExistence type="predicted"/>
<evidence type="ECO:0000313" key="2">
    <source>
        <dbReference type="EMBL" id="CAF1171302.1"/>
    </source>
</evidence>
<dbReference type="InterPro" id="IPR011992">
    <property type="entry name" value="EF-hand-dom_pair"/>
</dbReference>
<dbReference type="EMBL" id="CAJOAY010000024">
    <property type="protein sequence ID" value="CAF3493124.1"/>
    <property type="molecule type" value="Genomic_DNA"/>
</dbReference>
<dbReference type="Gene3D" id="3.30.40.10">
    <property type="entry name" value="Zinc/RING finger domain, C3HC4 (zinc finger)"/>
    <property type="match status" value="1"/>
</dbReference>
<dbReference type="SUPFAM" id="SSF47473">
    <property type="entry name" value="EF-hand"/>
    <property type="match status" value="1"/>
</dbReference>
<dbReference type="InterPro" id="IPR002048">
    <property type="entry name" value="EF_hand_dom"/>
</dbReference>
<protein>
    <recommendedName>
        <fullName evidence="1">EF-hand domain-containing protein</fullName>
    </recommendedName>
</protein>
<comment type="caution">
    <text evidence="3">The sequence shown here is derived from an EMBL/GenBank/DDBJ whole genome shotgun (WGS) entry which is preliminary data.</text>
</comment>
<feature type="domain" description="EF-hand" evidence="1">
    <location>
        <begin position="113"/>
        <end position="148"/>
    </location>
</feature>
<name>A0A818GS19_9BILA</name>
<dbReference type="Proteomes" id="UP000663881">
    <property type="component" value="Unassembled WGS sequence"/>
</dbReference>
<reference evidence="3" key="1">
    <citation type="submission" date="2021-02" db="EMBL/GenBank/DDBJ databases">
        <authorList>
            <person name="Nowell W R."/>
        </authorList>
    </citation>
    <scope>NUCLEOTIDE SEQUENCE</scope>
</reference>
<dbReference type="PROSITE" id="PS50222">
    <property type="entry name" value="EF_HAND_2"/>
    <property type="match status" value="1"/>
</dbReference>
<dbReference type="InterPro" id="IPR013083">
    <property type="entry name" value="Znf_RING/FYVE/PHD"/>
</dbReference>
<organism evidence="3 4">
    <name type="scientific">Adineta steineri</name>
    <dbReference type="NCBI Taxonomy" id="433720"/>
    <lineage>
        <taxon>Eukaryota</taxon>
        <taxon>Metazoa</taxon>
        <taxon>Spiralia</taxon>
        <taxon>Gnathifera</taxon>
        <taxon>Rotifera</taxon>
        <taxon>Eurotatoria</taxon>
        <taxon>Bdelloidea</taxon>
        <taxon>Adinetida</taxon>
        <taxon>Adinetidae</taxon>
        <taxon>Adineta</taxon>
    </lineage>
</organism>
<dbReference type="GO" id="GO:0005509">
    <property type="term" value="F:calcium ion binding"/>
    <property type="evidence" value="ECO:0007669"/>
    <property type="project" value="InterPro"/>
</dbReference>
<evidence type="ECO:0000313" key="4">
    <source>
        <dbReference type="Proteomes" id="UP000663881"/>
    </source>
</evidence>
<dbReference type="EMBL" id="CAJNON010000288">
    <property type="protein sequence ID" value="CAF1171302.1"/>
    <property type="molecule type" value="Genomic_DNA"/>
</dbReference>
<gene>
    <name evidence="3" type="ORF">OKA104_LOCUS1049</name>
    <name evidence="2" type="ORF">VCS650_LOCUS23937</name>
</gene>